<dbReference type="AlphaFoldDB" id="A0A2S6G324"/>
<evidence type="ECO:0000313" key="3">
    <source>
        <dbReference type="EMBL" id="PPK52889.1"/>
    </source>
</evidence>
<evidence type="ECO:0000313" key="4">
    <source>
        <dbReference type="Proteomes" id="UP000239446"/>
    </source>
</evidence>
<feature type="transmembrane region" description="Helical" evidence="1">
    <location>
        <begin position="50"/>
        <end position="70"/>
    </location>
</feature>
<keyword evidence="1" id="KW-1133">Transmembrane helix</keyword>
<keyword evidence="5" id="KW-1185">Reference proteome</keyword>
<gene>
    <name evidence="3" type="ORF">B0H24_10302</name>
    <name evidence="2" type="ORF">BY455_1292</name>
</gene>
<organism evidence="3 4">
    <name type="scientific">Marinobacter persicus</name>
    <dbReference type="NCBI Taxonomy" id="930118"/>
    <lineage>
        <taxon>Bacteria</taxon>
        <taxon>Pseudomonadati</taxon>
        <taxon>Pseudomonadota</taxon>
        <taxon>Gammaproteobacteria</taxon>
        <taxon>Pseudomonadales</taxon>
        <taxon>Marinobacteraceae</taxon>
        <taxon>Marinobacter</taxon>
    </lineage>
</organism>
<name>A0A2S6G324_9GAMM</name>
<dbReference type="Proteomes" id="UP000239648">
    <property type="component" value="Unassembled WGS sequence"/>
</dbReference>
<evidence type="ECO:0000313" key="5">
    <source>
        <dbReference type="Proteomes" id="UP000239648"/>
    </source>
</evidence>
<feature type="transmembrane region" description="Helical" evidence="1">
    <location>
        <begin position="132"/>
        <end position="154"/>
    </location>
</feature>
<keyword evidence="1" id="KW-0472">Membrane</keyword>
<dbReference type="OrthoDB" id="6178961at2"/>
<sequence length="251" mass="26958">MQAALEGNGSQFMQFRLGVAVAIIESYALYQTLSKQDKDTRDYTRIAGAFVLVASAIADTAASSINMVMVMGKYRATDVGKAAQFRLGGFSFWGGMLASVGALFGAIDDYIEASRQFDQRHPVLFMAYGARFLANVGIAILGTAVTLASSAAYLSRIAEQGKTALARRLASILAPLARSLASAAIRGVLMAGFAVTSWAGIILTLGFWFFGDDALEAWCKRCVFTTESEPDYYADYAEEVGAFHQALQDVT</sequence>
<evidence type="ECO:0000256" key="1">
    <source>
        <dbReference type="SAM" id="Phobius"/>
    </source>
</evidence>
<feature type="transmembrane region" description="Helical" evidence="1">
    <location>
        <begin position="188"/>
        <end position="211"/>
    </location>
</feature>
<evidence type="ECO:0000313" key="2">
    <source>
        <dbReference type="EMBL" id="PPK50268.1"/>
    </source>
</evidence>
<keyword evidence="1" id="KW-0812">Transmembrane</keyword>
<dbReference type="Proteomes" id="UP000239446">
    <property type="component" value="Unassembled WGS sequence"/>
</dbReference>
<feature type="transmembrane region" description="Helical" evidence="1">
    <location>
        <begin position="90"/>
        <end position="111"/>
    </location>
</feature>
<reference evidence="2 5" key="1">
    <citation type="submission" date="2018-02" db="EMBL/GenBank/DDBJ databases">
        <title>Deep subsurface shale carbon reservoir microbial communities from Ohio and West Virginia, USA.</title>
        <authorList>
            <person name="Wrighton K."/>
        </authorList>
    </citation>
    <scope>NUCLEOTIDE SEQUENCE [LARGE SCALE GENOMIC DNA]</scope>
    <source>
        <strain evidence="2 5">UTICA-S1B6</strain>
    </source>
</reference>
<comment type="caution">
    <text evidence="3">The sequence shown here is derived from an EMBL/GenBank/DDBJ whole genome shotgun (WGS) entry which is preliminary data.</text>
</comment>
<dbReference type="EMBL" id="PTIU01000030">
    <property type="protein sequence ID" value="PPK52889.1"/>
    <property type="molecule type" value="Genomic_DNA"/>
</dbReference>
<accession>A0A2S6G324</accession>
<feature type="transmembrane region" description="Helical" evidence="1">
    <location>
        <begin position="12"/>
        <end position="30"/>
    </location>
</feature>
<proteinExistence type="predicted"/>
<dbReference type="EMBL" id="PTIT01000029">
    <property type="protein sequence ID" value="PPK50268.1"/>
    <property type="molecule type" value="Genomic_DNA"/>
</dbReference>
<reference evidence="3 4" key="2">
    <citation type="submission" date="2018-02" db="EMBL/GenBank/DDBJ databases">
        <title>Subsurface microbial communities from deep shales in Ohio and West Virginia, USA.</title>
        <authorList>
            <person name="Wrighton K."/>
        </authorList>
    </citation>
    <scope>NUCLEOTIDE SEQUENCE [LARGE SCALE GENOMIC DNA]</scope>
    <source>
        <strain evidence="3 4">UTICA-S1B9</strain>
    </source>
</reference>
<dbReference type="RefSeq" id="WP_104417170.1">
    <property type="nucleotide sequence ID" value="NZ_PTIT01000029.1"/>
</dbReference>
<protein>
    <recommendedName>
        <fullName evidence="6">Transmembrane protein</fullName>
    </recommendedName>
</protein>
<evidence type="ECO:0008006" key="6">
    <source>
        <dbReference type="Google" id="ProtNLM"/>
    </source>
</evidence>